<dbReference type="GO" id="GO:0072354">
    <property type="term" value="F:histone H3T3 kinase activity"/>
    <property type="evidence" value="ECO:0007669"/>
    <property type="project" value="TreeGrafter"/>
</dbReference>
<evidence type="ECO:0000259" key="9">
    <source>
        <dbReference type="SMART" id="SM01331"/>
    </source>
</evidence>
<dbReference type="SMART" id="SM01331">
    <property type="entry name" value="DUF3635"/>
    <property type="match status" value="1"/>
</dbReference>
<dbReference type="PANTHER" id="PTHR24419">
    <property type="entry name" value="INTERLEUKIN-1 RECEPTOR-ASSOCIATED KINASE"/>
    <property type="match status" value="1"/>
</dbReference>
<dbReference type="Gene3D" id="1.10.510.10">
    <property type="entry name" value="Transferase(Phosphotransferase) domain 1"/>
    <property type="match status" value="1"/>
</dbReference>
<reference evidence="10" key="1">
    <citation type="submission" date="2023-03" db="EMBL/GenBank/DDBJ databases">
        <authorList>
            <person name="Steffen K."/>
            <person name="Cardenas P."/>
        </authorList>
    </citation>
    <scope>NUCLEOTIDE SEQUENCE</scope>
</reference>
<comment type="catalytic activity">
    <reaction evidence="7">
        <text>L-threonyl-[protein] + ATP = O-phospho-L-threonyl-[protein] + ADP + H(+)</text>
        <dbReference type="Rhea" id="RHEA:46608"/>
        <dbReference type="Rhea" id="RHEA-COMP:11060"/>
        <dbReference type="Rhea" id="RHEA-COMP:11605"/>
        <dbReference type="ChEBI" id="CHEBI:15378"/>
        <dbReference type="ChEBI" id="CHEBI:30013"/>
        <dbReference type="ChEBI" id="CHEBI:30616"/>
        <dbReference type="ChEBI" id="CHEBI:61977"/>
        <dbReference type="ChEBI" id="CHEBI:456216"/>
        <dbReference type="EC" id="2.7.11.1"/>
    </reaction>
</comment>
<evidence type="ECO:0000256" key="4">
    <source>
        <dbReference type="ARBA" id="ARBA00022741"/>
    </source>
</evidence>
<keyword evidence="3" id="KW-0808">Transferase</keyword>
<dbReference type="Gene3D" id="3.30.200.20">
    <property type="entry name" value="Phosphorylase Kinase, domain 1"/>
    <property type="match status" value="1"/>
</dbReference>
<dbReference type="GO" id="GO:0005634">
    <property type="term" value="C:nucleus"/>
    <property type="evidence" value="ECO:0007669"/>
    <property type="project" value="TreeGrafter"/>
</dbReference>
<evidence type="ECO:0000256" key="7">
    <source>
        <dbReference type="ARBA" id="ARBA00047899"/>
    </source>
</evidence>
<protein>
    <recommendedName>
        <fullName evidence="1">non-specific serine/threonine protein kinase</fullName>
        <ecNumber evidence="1">2.7.11.1</ecNumber>
    </recommendedName>
</protein>
<dbReference type="Pfam" id="PF12330">
    <property type="entry name" value="Haspin_kinase"/>
    <property type="match status" value="1"/>
</dbReference>
<evidence type="ECO:0000256" key="5">
    <source>
        <dbReference type="ARBA" id="ARBA00022777"/>
    </source>
</evidence>
<evidence type="ECO:0000256" key="1">
    <source>
        <dbReference type="ARBA" id="ARBA00012513"/>
    </source>
</evidence>
<dbReference type="GO" id="GO:0005524">
    <property type="term" value="F:ATP binding"/>
    <property type="evidence" value="ECO:0007669"/>
    <property type="project" value="UniProtKB-KW"/>
</dbReference>
<dbReference type="GO" id="GO:0000278">
    <property type="term" value="P:mitotic cell cycle"/>
    <property type="evidence" value="ECO:0007669"/>
    <property type="project" value="TreeGrafter"/>
</dbReference>
<keyword evidence="6" id="KW-0067">ATP-binding</keyword>
<evidence type="ECO:0000256" key="8">
    <source>
        <dbReference type="ARBA" id="ARBA00048679"/>
    </source>
</evidence>
<keyword evidence="11" id="KW-1185">Reference proteome</keyword>
<dbReference type="Proteomes" id="UP001174909">
    <property type="component" value="Unassembled WGS sequence"/>
</dbReference>
<proteinExistence type="predicted"/>
<comment type="catalytic activity">
    <reaction evidence="8">
        <text>L-seryl-[protein] + ATP = O-phospho-L-seryl-[protein] + ADP + H(+)</text>
        <dbReference type="Rhea" id="RHEA:17989"/>
        <dbReference type="Rhea" id="RHEA-COMP:9863"/>
        <dbReference type="Rhea" id="RHEA-COMP:11604"/>
        <dbReference type="ChEBI" id="CHEBI:15378"/>
        <dbReference type="ChEBI" id="CHEBI:29999"/>
        <dbReference type="ChEBI" id="CHEBI:30616"/>
        <dbReference type="ChEBI" id="CHEBI:83421"/>
        <dbReference type="ChEBI" id="CHEBI:456216"/>
        <dbReference type="EC" id="2.7.11.1"/>
    </reaction>
</comment>
<keyword evidence="5 10" id="KW-0418">Kinase</keyword>
<evidence type="ECO:0000313" key="11">
    <source>
        <dbReference type="Proteomes" id="UP001174909"/>
    </source>
</evidence>
<feature type="domain" description="Serine/threonine-protein kinase haspin C-terminal" evidence="9">
    <location>
        <begin position="136"/>
        <end position="185"/>
    </location>
</feature>
<dbReference type="AlphaFoldDB" id="A0AA35TH39"/>
<comment type="caution">
    <text evidence="10">The sequence shown here is derived from an EMBL/GenBank/DDBJ whole genome shotgun (WGS) entry which is preliminary data.</text>
</comment>
<accession>A0AA35TH39</accession>
<keyword evidence="4" id="KW-0547">Nucleotide-binding</keyword>
<name>A0AA35TH39_GEOBA</name>
<evidence type="ECO:0000256" key="2">
    <source>
        <dbReference type="ARBA" id="ARBA00022527"/>
    </source>
</evidence>
<evidence type="ECO:0000256" key="3">
    <source>
        <dbReference type="ARBA" id="ARBA00022679"/>
    </source>
</evidence>
<dbReference type="InterPro" id="IPR024604">
    <property type="entry name" value="GSG2_C"/>
</dbReference>
<dbReference type="EMBL" id="CASHTH010003683">
    <property type="protein sequence ID" value="CAI8047893.1"/>
    <property type="molecule type" value="Genomic_DNA"/>
</dbReference>
<organism evidence="10 11">
    <name type="scientific">Geodia barretti</name>
    <name type="common">Barrett's horny sponge</name>
    <dbReference type="NCBI Taxonomy" id="519541"/>
    <lineage>
        <taxon>Eukaryota</taxon>
        <taxon>Metazoa</taxon>
        <taxon>Porifera</taxon>
        <taxon>Demospongiae</taxon>
        <taxon>Heteroscleromorpha</taxon>
        <taxon>Tetractinellida</taxon>
        <taxon>Astrophorina</taxon>
        <taxon>Geodiidae</taxon>
        <taxon>Geodia</taxon>
    </lineage>
</organism>
<sequence>MLDAWDEYDYRKDSDNDRPDIFGPKQQYIAFLLENSGMQVGSYVYHSFEEALSILRQVTLSLAIAEEALQFEHRDMHRGNVLVKRTKEEFIYFRFNNKDYHIKTYGVQATIVDFTLSRVTQKESHCLSHLDLNNLPWLFKGKGDIQFDVYRSMKNATKSEWHKFTPFTNVLWVNYLTVKTKIKGS</sequence>
<evidence type="ECO:0000256" key="6">
    <source>
        <dbReference type="ARBA" id="ARBA00022840"/>
    </source>
</evidence>
<dbReference type="PANTHER" id="PTHR24419:SF18">
    <property type="entry name" value="SERINE_THREONINE-PROTEIN KINASE HASPIN"/>
    <property type="match status" value="1"/>
</dbReference>
<gene>
    <name evidence="10" type="ORF">GBAR_LOCUS26479</name>
</gene>
<dbReference type="GO" id="GO:0035556">
    <property type="term" value="P:intracellular signal transduction"/>
    <property type="evidence" value="ECO:0007669"/>
    <property type="project" value="TreeGrafter"/>
</dbReference>
<dbReference type="GO" id="GO:0005737">
    <property type="term" value="C:cytoplasm"/>
    <property type="evidence" value="ECO:0007669"/>
    <property type="project" value="TreeGrafter"/>
</dbReference>
<evidence type="ECO:0000313" key="10">
    <source>
        <dbReference type="EMBL" id="CAI8047893.1"/>
    </source>
</evidence>
<dbReference type="EC" id="2.7.11.1" evidence="1"/>
<keyword evidence="2" id="KW-0723">Serine/threonine-protein kinase</keyword>